<comment type="subunit">
    <text evidence="6">Interacts with SKP1 and CUL1.</text>
</comment>
<dbReference type="GO" id="GO:0005737">
    <property type="term" value="C:cytoplasm"/>
    <property type="evidence" value="ECO:0007669"/>
    <property type="project" value="UniProtKB-ARBA"/>
</dbReference>
<comment type="caution">
    <text evidence="10">The sequence shown here is derived from an EMBL/GenBank/DDBJ whole genome shotgun (WGS) entry which is preliminary data.</text>
</comment>
<feature type="domain" description="F-box/LRR-repeat protein 15-like leucin rich repeat" evidence="9">
    <location>
        <begin position="223"/>
        <end position="376"/>
    </location>
</feature>
<evidence type="ECO:0000256" key="5">
    <source>
        <dbReference type="ARBA" id="ARBA00022786"/>
    </source>
</evidence>
<dbReference type="InterPro" id="IPR032675">
    <property type="entry name" value="LRR_dom_sf"/>
</dbReference>
<dbReference type="GO" id="GO:0031146">
    <property type="term" value="P:SCF-dependent proteasomal ubiquitin-dependent protein catabolic process"/>
    <property type="evidence" value="ECO:0007669"/>
    <property type="project" value="TreeGrafter"/>
</dbReference>
<dbReference type="InterPro" id="IPR057207">
    <property type="entry name" value="FBXL15_LRR"/>
</dbReference>
<proteinExistence type="predicted"/>
<keyword evidence="4" id="KW-0677">Repeat</keyword>
<dbReference type="SUPFAM" id="SSF81383">
    <property type="entry name" value="F-box domain"/>
    <property type="match status" value="1"/>
</dbReference>
<dbReference type="Pfam" id="PF25372">
    <property type="entry name" value="DUF7885"/>
    <property type="match status" value="1"/>
</dbReference>
<dbReference type="Proteomes" id="UP000824540">
    <property type="component" value="Unassembled WGS sequence"/>
</dbReference>
<gene>
    <name evidence="10" type="ORF">JZ751_003474</name>
</gene>
<sequence length="488" mass="53409">MLNMSTSGDLKSACVTRNGLVKLPPQPNGLGSASITKGTPAAKNRLCQSSSVPTILPPPGLALPATAPPLLGPDAELISPTSALPLPPIRRFPKAPGEGQLVLDEKVLNRLLWYFTTAEKCTLAQVCKTWRKVLYQPKFWDGVTPILHSKELYNVLPSGEKQFVSLQAFALRGFHAFCLVGVSDLDICEFIDNYPLVIKVTVLGRPGSCDLCLNDLIGRMVMLEQMQGLVHLELSGCNDFTEAGLWSGLNARLTSLSVSDCINVADDAIAAISQLLPNLADLSLQAYHVTDTAMAYFTAKQGHTTRTLRLQSCWEITNHGVVNMVHSLPNLTALSLSGCSKITDDGVELVAENLRKLRSLDLSWCPRITDAALEYIACDLHKLEELVLDRCVRITDTGLGYLSTMSSLHNLYLRWCCQVQDFGLQHLFGMRSLRLLSLAGCPLLTTTGLSGLIQLQDLEELELTNCPGATAELFKYYSQHLPRCMVIE</sequence>
<evidence type="ECO:0000256" key="3">
    <source>
        <dbReference type="ARBA" id="ARBA00022614"/>
    </source>
</evidence>
<evidence type="ECO:0000259" key="9">
    <source>
        <dbReference type="Pfam" id="PF25372"/>
    </source>
</evidence>
<dbReference type="PANTHER" id="PTHR13318">
    <property type="entry name" value="PARTNER OF PAIRED, ISOFORM B-RELATED"/>
    <property type="match status" value="1"/>
</dbReference>
<dbReference type="EMBL" id="JAFBMS010000106">
    <property type="protein sequence ID" value="KAG9335917.1"/>
    <property type="molecule type" value="Genomic_DNA"/>
</dbReference>
<dbReference type="FunFam" id="3.80.10.10:FF:000733">
    <property type="entry name" value="F-box/LRR-repeat protein 16"/>
    <property type="match status" value="1"/>
</dbReference>
<protein>
    <recommendedName>
        <fullName evidence="7">F-box/LRR-repeat protein 16</fullName>
    </recommendedName>
    <alternativeName>
        <fullName evidence="8">F-box and leucine-rich repeat protein 16</fullName>
    </alternativeName>
</protein>
<evidence type="ECO:0000256" key="1">
    <source>
        <dbReference type="ARBA" id="ARBA00003437"/>
    </source>
</evidence>
<dbReference type="AlphaFoldDB" id="A0A8T2NHK9"/>
<keyword evidence="5" id="KW-0833">Ubl conjugation pathway</keyword>
<dbReference type="FunFam" id="3.80.10.10:FF:000262">
    <property type="entry name" value="F-box/LRR-repeat protein 16"/>
    <property type="match status" value="1"/>
</dbReference>
<keyword evidence="2" id="KW-0488">Methylation</keyword>
<reference evidence="10" key="1">
    <citation type="thesis" date="2021" institute="BYU ScholarsArchive" country="Provo, UT, USA">
        <title>Applications of and Algorithms for Genome Assembly and Genomic Analyses with an Emphasis on Marine Teleosts.</title>
        <authorList>
            <person name="Pickett B.D."/>
        </authorList>
    </citation>
    <scope>NUCLEOTIDE SEQUENCE</scope>
    <source>
        <strain evidence="10">HI-2016</strain>
    </source>
</reference>
<evidence type="ECO:0000256" key="7">
    <source>
        <dbReference type="ARBA" id="ARBA00074003"/>
    </source>
</evidence>
<dbReference type="Gene3D" id="3.80.10.10">
    <property type="entry name" value="Ribonuclease Inhibitor"/>
    <property type="match status" value="2"/>
</dbReference>
<comment type="function">
    <text evidence="1">Substrate-recognition component of the SCF (SKP1-CUL1-F-box protein)-type E3 ubiquitin ligase complex.</text>
</comment>
<evidence type="ECO:0000256" key="2">
    <source>
        <dbReference type="ARBA" id="ARBA00022481"/>
    </source>
</evidence>
<dbReference type="InterPro" id="IPR006553">
    <property type="entry name" value="Leu-rich_rpt_Cys-con_subtyp"/>
</dbReference>
<dbReference type="SUPFAM" id="SSF52047">
    <property type="entry name" value="RNI-like"/>
    <property type="match status" value="1"/>
</dbReference>
<evidence type="ECO:0000256" key="8">
    <source>
        <dbReference type="ARBA" id="ARBA00080414"/>
    </source>
</evidence>
<name>A0A8T2NHK9_9TELE</name>
<dbReference type="InterPro" id="IPR036047">
    <property type="entry name" value="F-box-like_dom_sf"/>
</dbReference>
<dbReference type="SMART" id="SM00367">
    <property type="entry name" value="LRR_CC"/>
    <property type="match status" value="7"/>
</dbReference>
<dbReference type="GO" id="GO:0019005">
    <property type="term" value="C:SCF ubiquitin ligase complex"/>
    <property type="evidence" value="ECO:0007669"/>
    <property type="project" value="TreeGrafter"/>
</dbReference>
<organism evidence="10 11">
    <name type="scientific">Albula glossodonta</name>
    <name type="common">roundjaw bonefish</name>
    <dbReference type="NCBI Taxonomy" id="121402"/>
    <lineage>
        <taxon>Eukaryota</taxon>
        <taxon>Metazoa</taxon>
        <taxon>Chordata</taxon>
        <taxon>Craniata</taxon>
        <taxon>Vertebrata</taxon>
        <taxon>Euteleostomi</taxon>
        <taxon>Actinopterygii</taxon>
        <taxon>Neopterygii</taxon>
        <taxon>Teleostei</taxon>
        <taxon>Albuliformes</taxon>
        <taxon>Albulidae</taxon>
        <taxon>Albula</taxon>
    </lineage>
</organism>
<evidence type="ECO:0000256" key="6">
    <source>
        <dbReference type="ARBA" id="ARBA00062674"/>
    </source>
</evidence>
<dbReference type="OrthoDB" id="10044893at2759"/>
<evidence type="ECO:0000313" key="11">
    <source>
        <dbReference type="Proteomes" id="UP000824540"/>
    </source>
</evidence>
<keyword evidence="11" id="KW-1185">Reference proteome</keyword>
<dbReference type="CDD" id="cd22127">
    <property type="entry name" value="F-box_FBXL16"/>
    <property type="match status" value="1"/>
</dbReference>
<evidence type="ECO:0000313" key="10">
    <source>
        <dbReference type="EMBL" id="KAG9335917.1"/>
    </source>
</evidence>
<dbReference type="PANTHER" id="PTHR13318:SF193">
    <property type="entry name" value="F-BOX_LRR-REPEAT PROTEIN 16"/>
    <property type="match status" value="1"/>
</dbReference>
<accession>A0A8T2NHK9</accession>
<evidence type="ECO:0000256" key="4">
    <source>
        <dbReference type="ARBA" id="ARBA00022737"/>
    </source>
</evidence>
<keyword evidence="3" id="KW-0433">Leucine-rich repeat</keyword>